<evidence type="ECO:0000256" key="2">
    <source>
        <dbReference type="ARBA" id="ARBA00022475"/>
    </source>
</evidence>
<evidence type="ECO:0000256" key="11">
    <source>
        <dbReference type="ARBA" id="ARBA00023180"/>
    </source>
</evidence>
<dbReference type="InterPro" id="IPR000276">
    <property type="entry name" value="GPCR_Rhodpsn"/>
</dbReference>
<keyword evidence="11" id="KW-0325">Glycoprotein</keyword>
<evidence type="ECO:0000256" key="12">
    <source>
        <dbReference type="ARBA" id="ARBA00023224"/>
    </source>
</evidence>
<keyword evidence="7 13" id="KW-0297">G-protein coupled receptor</keyword>
<keyword evidence="10 13" id="KW-0675">Receptor</keyword>
<feature type="domain" description="G-protein coupled receptors family 1 profile" evidence="15">
    <location>
        <begin position="43"/>
        <end position="292"/>
    </location>
</feature>
<dbReference type="PANTHER" id="PTHR24242:SF359">
    <property type="entry name" value="ODORANT RECEPTOR-RELATED"/>
    <property type="match status" value="1"/>
</dbReference>
<keyword evidence="3 14" id="KW-0716">Sensory transduction</keyword>
<organism evidence="16 17">
    <name type="scientific">Pleurodeles waltl</name>
    <name type="common">Iberian ribbed newt</name>
    <dbReference type="NCBI Taxonomy" id="8319"/>
    <lineage>
        <taxon>Eukaryota</taxon>
        <taxon>Metazoa</taxon>
        <taxon>Chordata</taxon>
        <taxon>Craniata</taxon>
        <taxon>Vertebrata</taxon>
        <taxon>Euteleostomi</taxon>
        <taxon>Amphibia</taxon>
        <taxon>Batrachia</taxon>
        <taxon>Caudata</taxon>
        <taxon>Salamandroidea</taxon>
        <taxon>Salamandridae</taxon>
        <taxon>Pleurodelinae</taxon>
        <taxon>Pleurodeles</taxon>
    </lineage>
</organism>
<evidence type="ECO:0000256" key="4">
    <source>
        <dbReference type="ARBA" id="ARBA00022692"/>
    </source>
</evidence>
<evidence type="ECO:0000256" key="6">
    <source>
        <dbReference type="ARBA" id="ARBA00022989"/>
    </source>
</evidence>
<evidence type="ECO:0000259" key="15">
    <source>
        <dbReference type="PROSITE" id="PS50262"/>
    </source>
</evidence>
<dbReference type="InterPro" id="IPR017452">
    <property type="entry name" value="GPCR_Rhodpsn_7TM"/>
</dbReference>
<dbReference type="GO" id="GO:0004984">
    <property type="term" value="F:olfactory receptor activity"/>
    <property type="evidence" value="ECO:0007669"/>
    <property type="project" value="InterPro"/>
</dbReference>
<dbReference type="InterPro" id="IPR050939">
    <property type="entry name" value="Olfactory_GPCR1"/>
</dbReference>
<dbReference type="PROSITE" id="PS50262">
    <property type="entry name" value="G_PROTEIN_RECEP_F1_2"/>
    <property type="match status" value="1"/>
</dbReference>
<accession>A0AAV7KML4</accession>
<dbReference type="FunFam" id="1.20.1070.10:FF:000001">
    <property type="entry name" value="Olfactory receptor"/>
    <property type="match status" value="1"/>
</dbReference>
<dbReference type="PROSITE" id="PS00237">
    <property type="entry name" value="G_PROTEIN_RECEP_F1_1"/>
    <property type="match status" value="1"/>
</dbReference>
<dbReference type="PRINTS" id="PR00245">
    <property type="entry name" value="OLFACTORYR"/>
</dbReference>
<evidence type="ECO:0000256" key="8">
    <source>
        <dbReference type="ARBA" id="ARBA00023136"/>
    </source>
</evidence>
<comment type="caution">
    <text evidence="16">The sequence shown here is derived from an EMBL/GenBank/DDBJ whole genome shotgun (WGS) entry which is preliminary data.</text>
</comment>
<evidence type="ECO:0000256" key="10">
    <source>
        <dbReference type="ARBA" id="ARBA00023170"/>
    </source>
</evidence>
<dbReference type="InterPro" id="IPR000725">
    <property type="entry name" value="Olfact_rcpt"/>
</dbReference>
<feature type="transmembrane region" description="Helical" evidence="14">
    <location>
        <begin position="142"/>
        <end position="164"/>
    </location>
</feature>
<keyword evidence="5 14" id="KW-0552">Olfaction</keyword>
<dbReference type="PANTHER" id="PTHR24242">
    <property type="entry name" value="G-PROTEIN COUPLED RECEPTOR"/>
    <property type="match status" value="1"/>
</dbReference>
<dbReference type="AlphaFoldDB" id="A0AAV7KML4"/>
<keyword evidence="6 14" id="KW-1133">Transmembrane helix</keyword>
<protein>
    <recommendedName>
        <fullName evidence="14">Olfactory receptor</fullName>
    </recommendedName>
</protein>
<evidence type="ECO:0000313" key="16">
    <source>
        <dbReference type="EMBL" id="KAJ1079823.1"/>
    </source>
</evidence>
<evidence type="ECO:0000256" key="9">
    <source>
        <dbReference type="ARBA" id="ARBA00023157"/>
    </source>
</evidence>
<feature type="transmembrane region" description="Helical" evidence="14">
    <location>
        <begin position="239"/>
        <end position="261"/>
    </location>
</feature>
<dbReference type="PRINTS" id="PR00237">
    <property type="entry name" value="GPCRRHODOPSN"/>
</dbReference>
<evidence type="ECO:0000313" key="17">
    <source>
        <dbReference type="Proteomes" id="UP001066276"/>
    </source>
</evidence>
<sequence length="315" mass="35856">MERRYSIKSNLTEFILLGFPTSPGLQYLLFVAFLVAYLVTLIENFIIIIVIRLNSHMQKPMYHFLGSLSVLEIWYVTVTIPNLLANFLREDKRISFHSCMAQLYIFISLACTECILLAVMAFDRYVAICNPLRYPSIMSIQLCLQLSVGSFVGGFSIALIKVAFISSLSFCGPNVLNHFFCDISPLLNLACTDMSMAELVDFVLAIVVILIPLLLIIFSYIFIITAVMRIPTSGGRRKAFSTCASHFTVVIIFYATTLFVYARPRKISSSESSKLVCVLYSVITPLLNPLIYCLRNREMKKALWKWERQKHVVEF</sequence>
<comment type="subcellular location">
    <subcellularLocation>
        <location evidence="1 14">Cell membrane</location>
        <topology evidence="1 14">Multi-pass membrane protein</topology>
    </subcellularLocation>
</comment>
<dbReference type="Gene3D" id="1.20.1070.10">
    <property type="entry name" value="Rhodopsin 7-helix transmembrane proteins"/>
    <property type="match status" value="1"/>
</dbReference>
<feature type="transmembrane region" description="Helical" evidence="14">
    <location>
        <begin position="27"/>
        <end position="50"/>
    </location>
</feature>
<dbReference type="Proteomes" id="UP001066276">
    <property type="component" value="Chromosome 12"/>
</dbReference>
<dbReference type="EMBL" id="JANPWB010000016">
    <property type="protein sequence ID" value="KAJ1079823.1"/>
    <property type="molecule type" value="Genomic_DNA"/>
</dbReference>
<evidence type="ECO:0000256" key="5">
    <source>
        <dbReference type="ARBA" id="ARBA00022725"/>
    </source>
</evidence>
<name>A0AAV7KML4_PLEWA</name>
<keyword evidence="2 14" id="KW-1003">Cell membrane</keyword>
<feature type="transmembrane region" description="Helical" evidence="14">
    <location>
        <begin position="273"/>
        <end position="294"/>
    </location>
</feature>
<evidence type="ECO:0000256" key="13">
    <source>
        <dbReference type="RuleBase" id="RU000688"/>
    </source>
</evidence>
<keyword evidence="12 13" id="KW-0807">Transducer</keyword>
<keyword evidence="9" id="KW-1015">Disulfide bond</keyword>
<reference evidence="16" key="1">
    <citation type="journal article" date="2022" name="bioRxiv">
        <title>Sequencing and chromosome-scale assembly of the giantPleurodeles waltlgenome.</title>
        <authorList>
            <person name="Brown T."/>
            <person name="Elewa A."/>
            <person name="Iarovenko S."/>
            <person name="Subramanian E."/>
            <person name="Araus A.J."/>
            <person name="Petzold A."/>
            <person name="Susuki M."/>
            <person name="Suzuki K.-i.T."/>
            <person name="Hayashi T."/>
            <person name="Toyoda A."/>
            <person name="Oliveira C."/>
            <person name="Osipova E."/>
            <person name="Leigh N.D."/>
            <person name="Simon A."/>
            <person name="Yun M.H."/>
        </authorList>
    </citation>
    <scope>NUCLEOTIDE SEQUENCE</scope>
    <source>
        <strain evidence="16">20211129_DDA</strain>
        <tissue evidence="16">Liver</tissue>
    </source>
</reference>
<evidence type="ECO:0000256" key="14">
    <source>
        <dbReference type="RuleBase" id="RU363047"/>
    </source>
</evidence>
<evidence type="ECO:0000256" key="3">
    <source>
        <dbReference type="ARBA" id="ARBA00022606"/>
    </source>
</evidence>
<gene>
    <name evidence="16" type="ORF">NDU88_000056</name>
</gene>
<dbReference type="GO" id="GO:0004930">
    <property type="term" value="F:G protein-coupled receptor activity"/>
    <property type="evidence" value="ECO:0007669"/>
    <property type="project" value="UniProtKB-KW"/>
</dbReference>
<dbReference type="SUPFAM" id="SSF81321">
    <property type="entry name" value="Family A G protein-coupled receptor-like"/>
    <property type="match status" value="1"/>
</dbReference>
<keyword evidence="4 13" id="KW-0812">Transmembrane</keyword>
<dbReference type="Pfam" id="PF13853">
    <property type="entry name" value="7tm_4"/>
    <property type="match status" value="1"/>
</dbReference>
<proteinExistence type="inferred from homology"/>
<evidence type="ECO:0000256" key="1">
    <source>
        <dbReference type="ARBA" id="ARBA00004651"/>
    </source>
</evidence>
<feature type="transmembrane region" description="Helical" evidence="14">
    <location>
        <begin position="62"/>
        <end position="83"/>
    </location>
</feature>
<feature type="transmembrane region" description="Helical" evidence="14">
    <location>
        <begin position="202"/>
        <end position="227"/>
    </location>
</feature>
<dbReference type="GO" id="GO:0005886">
    <property type="term" value="C:plasma membrane"/>
    <property type="evidence" value="ECO:0007669"/>
    <property type="project" value="UniProtKB-SubCell"/>
</dbReference>
<keyword evidence="8 14" id="KW-0472">Membrane</keyword>
<feature type="transmembrane region" description="Helical" evidence="14">
    <location>
        <begin position="103"/>
        <end position="122"/>
    </location>
</feature>
<evidence type="ECO:0000256" key="7">
    <source>
        <dbReference type="ARBA" id="ARBA00023040"/>
    </source>
</evidence>
<comment type="similarity">
    <text evidence="13">Belongs to the G-protein coupled receptor 1 family.</text>
</comment>
<keyword evidence="17" id="KW-1185">Reference proteome</keyword>